<dbReference type="InParanoid" id="A0A0M8KC41"/>
<sequence length="71" mass="8136">MGIETTTLAHIFEGEGCPQVYSLLAKSKHLCQTLYIPSAEKRQNAHGMIDLLPTFLYSQQMNKRPEKRESR</sequence>
<name>A0A0M8KC41_9CHLR</name>
<proteinExistence type="predicted"/>
<accession>A0A0M8KC41</accession>
<organism evidence="1 2">
    <name type="scientific">Ardenticatena maritima</name>
    <dbReference type="NCBI Taxonomy" id="872965"/>
    <lineage>
        <taxon>Bacteria</taxon>
        <taxon>Bacillati</taxon>
        <taxon>Chloroflexota</taxon>
        <taxon>Ardenticatenia</taxon>
        <taxon>Ardenticatenales</taxon>
        <taxon>Ardenticatenaceae</taxon>
        <taxon>Ardenticatena</taxon>
    </lineage>
</organism>
<reference evidence="1 2" key="1">
    <citation type="journal article" date="2015" name="Genome Announc.">
        <title>Draft Genome Sequence of a Heterotrophic Facultative Anaerobic Thermophilic Bacterium, Ardenticatena maritima Strain 110ST.</title>
        <authorList>
            <person name="Kawaichi S."/>
            <person name="Yoshida T."/>
            <person name="Sako Y."/>
            <person name="Nakamura R."/>
        </authorList>
    </citation>
    <scope>NUCLEOTIDE SEQUENCE [LARGE SCALE GENOMIC DNA]</scope>
    <source>
        <strain evidence="1 2">110S</strain>
    </source>
</reference>
<evidence type="ECO:0000313" key="1">
    <source>
        <dbReference type="EMBL" id="GAP64566.1"/>
    </source>
</evidence>
<evidence type="ECO:0000313" key="2">
    <source>
        <dbReference type="Proteomes" id="UP000037784"/>
    </source>
</evidence>
<dbReference type="Proteomes" id="UP000037784">
    <property type="component" value="Unassembled WGS sequence"/>
</dbReference>
<dbReference type="EMBL" id="BBZA01000284">
    <property type="protein sequence ID" value="GAP64566.1"/>
    <property type="molecule type" value="Genomic_DNA"/>
</dbReference>
<keyword evidence="2" id="KW-1185">Reference proteome</keyword>
<gene>
    <name evidence="1" type="ORF">ARMA_2989</name>
</gene>
<dbReference type="AlphaFoldDB" id="A0A0M8KC41"/>
<protein>
    <submittedName>
        <fullName evidence="1">Uncharacterized protein</fullName>
    </submittedName>
</protein>
<reference evidence="2" key="2">
    <citation type="submission" date="2015-08" db="EMBL/GenBank/DDBJ databases">
        <title>Draft Genome Sequence of a Heterotrophic Facultative Anaerobic Bacterium Ardenticatena maritima Strain 110S.</title>
        <authorList>
            <person name="Kawaichi S."/>
            <person name="Yoshida T."/>
            <person name="Sako Y."/>
            <person name="Nakamura R."/>
        </authorList>
    </citation>
    <scope>NUCLEOTIDE SEQUENCE [LARGE SCALE GENOMIC DNA]</scope>
    <source>
        <strain evidence="2">110S</strain>
    </source>
</reference>
<comment type="caution">
    <text evidence="1">The sequence shown here is derived from an EMBL/GenBank/DDBJ whole genome shotgun (WGS) entry which is preliminary data.</text>
</comment>